<feature type="domain" description="Spermatogenesis-associated protein 20-like TRX" evidence="1">
    <location>
        <begin position="5"/>
        <end position="165"/>
    </location>
</feature>
<evidence type="ECO:0000259" key="1">
    <source>
        <dbReference type="Pfam" id="PF03190"/>
    </source>
</evidence>
<dbReference type="Proteomes" id="UP001194469">
    <property type="component" value="Unassembled WGS sequence"/>
</dbReference>
<proteinExistence type="predicted"/>
<accession>A0ABS0J6G9</accession>
<evidence type="ECO:0000313" key="3">
    <source>
        <dbReference type="Proteomes" id="UP001194469"/>
    </source>
</evidence>
<evidence type="ECO:0000313" key="2">
    <source>
        <dbReference type="EMBL" id="MBG3878064.1"/>
    </source>
</evidence>
<dbReference type="Gene3D" id="3.40.30.10">
    <property type="entry name" value="Glutaredoxin"/>
    <property type="match status" value="1"/>
</dbReference>
<dbReference type="InterPro" id="IPR004879">
    <property type="entry name" value="Ssp411-like_TRX"/>
</dbReference>
<gene>
    <name evidence="2" type="ORF">FVW20_13865</name>
</gene>
<organism evidence="2 3">
    <name type="scientific">Nitratidesulfovibrio oxamicus</name>
    <dbReference type="NCBI Taxonomy" id="32016"/>
    <lineage>
        <taxon>Bacteria</taxon>
        <taxon>Pseudomonadati</taxon>
        <taxon>Thermodesulfobacteriota</taxon>
        <taxon>Desulfovibrionia</taxon>
        <taxon>Desulfovibrionales</taxon>
        <taxon>Desulfovibrionaceae</taxon>
        <taxon>Nitratidesulfovibrio</taxon>
    </lineage>
</organism>
<name>A0ABS0J6G9_9BACT</name>
<dbReference type="CDD" id="cd02955">
    <property type="entry name" value="SSP411"/>
    <property type="match status" value="1"/>
</dbReference>
<dbReference type="PANTHER" id="PTHR42899:SF1">
    <property type="entry name" value="SPERMATOGENESIS-ASSOCIATED PROTEIN 20"/>
    <property type="match status" value="1"/>
</dbReference>
<dbReference type="EMBL" id="VRYY01000454">
    <property type="protein sequence ID" value="MBG3878064.1"/>
    <property type="molecule type" value="Genomic_DNA"/>
</dbReference>
<comment type="caution">
    <text evidence="2">The sequence shown here is derived from an EMBL/GenBank/DDBJ whole genome shotgun (WGS) entry which is preliminary data.</text>
</comment>
<dbReference type="RefSeq" id="WP_196610077.1">
    <property type="nucleotide sequence ID" value="NZ_VRYY01000454.1"/>
</dbReference>
<reference evidence="2 3" key="1">
    <citation type="submission" date="2019-08" db="EMBL/GenBank/DDBJ databases">
        <authorList>
            <person name="Luo N."/>
        </authorList>
    </citation>
    <scope>NUCLEOTIDE SEQUENCE [LARGE SCALE GENOMIC DNA]</scope>
    <source>
        <strain evidence="2 3">NCIMB 9442</strain>
    </source>
</reference>
<dbReference type="InterPro" id="IPR036249">
    <property type="entry name" value="Thioredoxin-like_sf"/>
</dbReference>
<dbReference type="Pfam" id="PF03190">
    <property type="entry name" value="Thioredox_DsbH"/>
    <property type="match status" value="1"/>
</dbReference>
<sequence>MLAGNRLSASKSPYLLQHADNPVHWHPWGDEALQRARDEDRPLFISVGYSTCHWCHVMAHESFEDDEVARLLNDAFVCIKVDREERPDIDAAYMAACQILTGTGGWPLTIIALPDGRPFFAATYLAKHSRPGRIGLMDLVPRVLNVWRHKRDDVLDSADSIVDHVRRHAEALLRPPADGRLPGAGTLHA</sequence>
<protein>
    <submittedName>
        <fullName evidence="2">Thioredoxin domain-containing protein</fullName>
    </submittedName>
</protein>
<dbReference type="PANTHER" id="PTHR42899">
    <property type="entry name" value="SPERMATOGENESIS-ASSOCIATED PROTEIN 20"/>
    <property type="match status" value="1"/>
</dbReference>
<dbReference type="InterPro" id="IPR024705">
    <property type="entry name" value="Ssp411"/>
</dbReference>
<feature type="non-terminal residue" evidence="2">
    <location>
        <position position="189"/>
    </location>
</feature>
<keyword evidence="3" id="KW-1185">Reference proteome</keyword>
<dbReference type="SUPFAM" id="SSF52833">
    <property type="entry name" value="Thioredoxin-like"/>
    <property type="match status" value="1"/>
</dbReference>